<dbReference type="EMBL" id="DXBE01000056">
    <property type="protein sequence ID" value="HIZ69737.1"/>
    <property type="molecule type" value="Genomic_DNA"/>
</dbReference>
<feature type="chain" id="PRO_5039045056" evidence="1">
    <location>
        <begin position="23"/>
        <end position="455"/>
    </location>
</feature>
<sequence>MMCKICRWLMLPLLLLSLAACSGDDYLNAIPSESKALMSIDASRLMEENGADGKADVLRKVLGIDNVADCGIDFSAKVFLFESPEGDLGLCAKMSSASDLQGCLERLAAQGRCEPLAERDDCHFTTLGGSWLLGYTDDALMVIGPVVGEAKAWKRQQLAGYLNAGEEEGVKTSPLFQRLDTIQAPMALVARAEALPDLLVAPFTLGLPSDADPSQVIIEARMVSSDGWLRIEGNTSSLNPRVDEALREANQVFRPITDAYMSTASPDMLGCLLVNVDGGQFLPLLQANKALRALMVGVNTVIDMDNIIRAVDGDMLLAFTGFSGDSPRVAMGAKLSQSDWLADVDYWMRSCPPGMAITRWGNDAYRVHGADMEFYFGVGDGLRFYAGSDSVEAKSMLSTSTRPLDDKARSELMGKRMVLAANLRQWSAHQPEVSTVVECLKPLFGELDVIIFCLR</sequence>
<dbReference type="PROSITE" id="PS51257">
    <property type="entry name" value="PROKAR_LIPOPROTEIN"/>
    <property type="match status" value="1"/>
</dbReference>
<gene>
    <name evidence="2" type="ORF">H9966_07660</name>
</gene>
<protein>
    <submittedName>
        <fullName evidence="2">DUF4836 family protein</fullName>
    </submittedName>
</protein>
<reference evidence="2" key="2">
    <citation type="submission" date="2021-04" db="EMBL/GenBank/DDBJ databases">
        <authorList>
            <person name="Gilroy R."/>
        </authorList>
    </citation>
    <scope>NUCLEOTIDE SEQUENCE</scope>
    <source>
        <strain evidence="2">ChiHecec3B27-8219</strain>
    </source>
</reference>
<dbReference type="Pfam" id="PF16120">
    <property type="entry name" value="DUF4836"/>
    <property type="match status" value="1"/>
</dbReference>
<evidence type="ECO:0000256" key="1">
    <source>
        <dbReference type="SAM" id="SignalP"/>
    </source>
</evidence>
<keyword evidence="1" id="KW-0732">Signal</keyword>
<reference evidence="2" key="1">
    <citation type="journal article" date="2021" name="PeerJ">
        <title>Extensive microbial diversity within the chicken gut microbiome revealed by metagenomics and culture.</title>
        <authorList>
            <person name="Gilroy R."/>
            <person name="Ravi A."/>
            <person name="Getino M."/>
            <person name="Pursley I."/>
            <person name="Horton D.L."/>
            <person name="Alikhan N.F."/>
            <person name="Baker D."/>
            <person name="Gharbi K."/>
            <person name="Hall N."/>
            <person name="Watson M."/>
            <person name="Adriaenssens E.M."/>
            <person name="Foster-Nyarko E."/>
            <person name="Jarju S."/>
            <person name="Secka A."/>
            <person name="Antonio M."/>
            <person name="Oren A."/>
            <person name="Chaudhuri R.R."/>
            <person name="La Ragione R."/>
            <person name="Hildebrand F."/>
            <person name="Pallen M.J."/>
        </authorList>
    </citation>
    <scope>NUCLEOTIDE SEQUENCE</scope>
    <source>
        <strain evidence="2">ChiHecec3B27-8219</strain>
    </source>
</reference>
<dbReference type="AlphaFoldDB" id="A0A9D2FZN2"/>
<accession>A0A9D2FZN2</accession>
<evidence type="ECO:0000313" key="2">
    <source>
        <dbReference type="EMBL" id="HIZ69737.1"/>
    </source>
</evidence>
<name>A0A9D2FZN2_9BACT</name>
<evidence type="ECO:0000313" key="3">
    <source>
        <dbReference type="Proteomes" id="UP000824055"/>
    </source>
</evidence>
<organism evidence="2 3">
    <name type="scientific">Candidatus Prevotella avicola</name>
    <dbReference type="NCBI Taxonomy" id="2838738"/>
    <lineage>
        <taxon>Bacteria</taxon>
        <taxon>Pseudomonadati</taxon>
        <taxon>Bacteroidota</taxon>
        <taxon>Bacteroidia</taxon>
        <taxon>Bacteroidales</taxon>
        <taxon>Prevotellaceae</taxon>
        <taxon>Prevotella</taxon>
    </lineage>
</organism>
<proteinExistence type="predicted"/>
<dbReference type="InterPro" id="IPR032276">
    <property type="entry name" value="DUF4836"/>
</dbReference>
<comment type="caution">
    <text evidence="2">The sequence shown here is derived from an EMBL/GenBank/DDBJ whole genome shotgun (WGS) entry which is preliminary data.</text>
</comment>
<feature type="signal peptide" evidence="1">
    <location>
        <begin position="1"/>
        <end position="22"/>
    </location>
</feature>
<dbReference type="Proteomes" id="UP000824055">
    <property type="component" value="Unassembled WGS sequence"/>
</dbReference>